<dbReference type="SUPFAM" id="SSF161098">
    <property type="entry name" value="MetI-like"/>
    <property type="match status" value="1"/>
</dbReference>
<keyword evidence="3" id="KW-1003">Cell membrane</keyword>
<dbReference type="EMBL" id="SJJY01000001">
    <property type="protein sequence ID" value="TCC28242.1"/>
    <property type="molecule type" value="Genomic_DNA"/>
</dbReference>
<evidence type="ECO:0000256" key="7">
    <source>
        <dbReference type="RuleBase" id="RU363032"/>
    </source>
</evidence>
<evidence type="ECO:0000256" key="2">
    <source>
        <dbReference type="ARBA" id="ARBA00022448"/>
    </source>
</evidence>
<evidence type="ECO:0000259" key="8">
    <source>
        <dbReference type="PROSITE" id="PS50928"/>
    </source>
</evidence>
<dbReference type="PANTHER" id="PTHR43744:SF12">
    <property type="entry name" value="ABC TRANSPORTER PERMEASE PROTEIN MG189-RELATED"/>
    <property type="match status" value="1"/>
</dbReference>
<comment type="similarity">
    <text evidence="7">Belongs to the binding-protein-dependent transport system permease family.</text>
</comment>
<dbReference type="Gene3D" id="1.10.3720.10">
    <property type="entry name" value="MetI-like"/>
    <property type="match status" value="1"/>
</dbReference>
<feature type="domain" description="ABC transmembrane type-1" evidence="8">
    <location>
        <begin position="88"/>
        <end position="280"/>
    </location>
</feature>
<dbReference type="GO" id="GO:0005886">
    <property type="term" value="C:plasma membrane"/>
    <property type="evidence" value="ECO:0007669"/>
    <property type="project" value="UniProtKB-SubCell"/>
</dbReference>
<feature type="transmembrane region" description="Helical" evidence="7">
    <location>
        <begin position="204"/>
        <end position="228"/>
    </location>
</feature>
<gene>
    <name evidence="9" type="ORF">E0H58_03580</name>
    <name evidence="10" type="ORF">E0H92_25605</name>
</gene>
<evidence type="ECO:0000256" key="3">
    <source>
        <dbReference type="ARBA" id="ARBA00022475"/>
    </source>
</evidence>
<comment type="caution">
    <text evidence="10">The sequence shown here is derived from an EMBL/GenBank/DDBJ whole genome shotgun (WGS) entry which is preliminary data.</text>
</comment>
<dbReference type="Pfam" id="PF00528">
    <property type="entry name" value="BPD_transp_1"/>
    <property type="match status" value="1"/>
</dbReference>
<sequence length="296" mass="32030">MEYDVSDRGIISPADRSRPLVRWTLGSGQVLILVLLALAGLGPILWLAKAAISQPNDIASNPLGLWSGQPQWQNIETAWTRLRVGPALINTVWIALGNWAVSVLVATTGGYALAILRPRYAKFVNGALLATLFIPGVISLVPLYLTVIDVPIIGGSLINTYWAIWLPAGASAFNVIITGRFFAQLPAELFEAAKIDGVGNFRMFTSLVLPLSGPIIGVVSLLSIIAAWREFLWPKLVLPDRTKQPLSVMLPSIRDNVQVNLFMAGLLISVVLPIVIFLLFQRYFIRGAGLAGGIKG</sequence>
<keyword evidence="4 7" id="KW-0812">Transmembrane</keyword>
<evidence type="ECO:0000313" key="9">
    <source>
        <dbReference type="EMBL" id="TCC28242.1"/>
    </source>
</evidence>
<dbReference type="PANTHER" id="PTHR43744">
    <property type="entry name" value="ABC TRANSPORTER PERMEASE PROTEIN MG189-RELATED-RELATED"/>
    <property type="match status" value="1"/>
</dbReference>
<feature type="transmembrane region" description="Helical" evidence="7">
    <location>
        <begin position="20"/>
        <end position="46"/>
    </location>
</feature>
<keyword evidence="11" id="KW-1185">Reference proteome</keyword>
<dbReference type="GO" id="GO:0055085">
    <property type="term" value="P:transmembrane transport"/>
    <property type="evidence" value="ECO:0007669"/>
    <property type="project" value="InterPro"/>
</dbReference>
<reference evidence="11 12" key="1">
    <citation type="submission" date="2019-02" db="EMBL/GenBank/DDBJ databases">
        <title>Kribbella capetownensis sp. nov. and Kribbella speibonae sp. nov., isolated from soil.</title>
        <authorList>
            <person name="Curtis S.M."/>
            <person name="Norton I."/>
            <person name="Everest G.J."/>
            <person name="Meyers P.R."/>
        </authorList>
    </citation>
    <scope>NUCLEOTIDE SEQUENCE [LARGE SCALE GENOMIC DNA]</scope>
    <source>
        <strain evidence="9 11">SK5</strain>
        <strain evidence="10 12">YM55</strain>
    </source>
</reference>
<evidence type="ECO:0000256" key="4">
    <source>
        <dbReference type="ARBA" id="ARBA00022692"/>
    </source>
</evidence>
<keyword evidence="2 7" id="KW-0813">Transport</keyword>
<evidence type="ECO:0000313" key="10">
    <source>
        <dbReference type="EMBL" id="TCC36578.1"/>
    </source>
</evidence>
<feature type="transmembrane region" description="Helical" evidence="7">
    <location>
        <begin position="92"/>
        <end position="116"/>
    </location>
</feature>
<dbReference type="AlphaFoldDB" id="A0A4R0IY90"/>
<feature type="transmembrane region" description="Helical" evidence="7">
    <location>
        <begin position="123"/>
        <end position="144"/>
    </location>
</feature>
<dbReference type="PROSITE" id="PS50928">
    <property type="entry name" value="ABC_TM1"/>
    <property type="match status" value="1"/>
</dbReference>
<evidence type="ECO:0000256" key="1">
    <source>
        <dbReference type="ARBA" id="ARBA00004651"/>
    </source>
</evidence>
<evidence type="ECO:0000313" key="12">
    <source>
        <dbReference type="Proteomes" id="UP000294225"/>
    </source>
</evidence>
<keyword evidence="6 7" id="KW-0472">Membrane</keyword>
<feature type="transmembrane region" description="Helical" evidence="7">
    <location>
        <begin position="259"/>
        <end position="280"/>
    </location>
</feature>
<evidence type="ECO:0000313" key="11">
    <source>
        <dbReference type="Proteomes" id="UP000292385"/>
    </source>
</evidence>
<dbReference type="Proteomes" id="UP000292385">
    <property type="component" value="Unassembled WGS sequence"/>
</dbReference>
<dbReference type="EMBL" id="SJKC01000003">
    <property type="protein sequence ID" value="TCC36578.1"/>
    <property type="molecule type" value="Genomic_DNA"/>
</dbReference>
<protein>
    <submittedName>
        <fullName evidence="10">Carbohydrate ABC transporter permease</fullName>
    </submittedName>
</protein>
<accession>A0A4R0IY90</accession>
<evidence type="ECO:0000256" key="5">
    <source>
        <dbReference type="ARBA" id="ARBA00022989"/>
    </source>
</evidence>
<name>A0A4R0IY90_9ACTN</name>
<dbReference type="InterPro" id="IPR000515">
    <property type="entry name" value="MetI-like"/>
</dbReference>
<organism evidence="10 12">
    <name type="scientific">Kribbella speibonae</name>
    <dbReference type="NCBI Taxonomy" id="1572660"/>
    <lineage>
        <taxon>Bacteria</taxon>
        <taxon>Bacillati</taxon>
        <taxon>Actinomycetota</taxon>
        <taxon>Actinomycetes</taxon>
        <taxon>Propionibacteriales</taxon>
        <taxon>Kribbellaceae</taxon>
        <taxon>Kribbella</taxon>
    </lineage>
</organism>
<dbReference type="InterPro" id="IPR035906">
    <property type="entry name" value="MetI-like_sf"/>
</dbReference>
<proteinExistence type="inferred from homology"/>
<feature type="transmembrane region" description="Helical" evidence="7">
    <location>
        <begin position="164"/>
        <end position="183"/>
    </location>
</feature>
<dbReference type="Proteomes" id="UP000294225">
    <property type="component" value="Unassembled WGS sequence"/>
</dbReference>
<evidence type="ECO:0000256" key="6">
    <source>
        <dbReference type="ARBA" id="ARBA00023136"/>
    </source>
</evidence>
<comment type="subcellular location">
    <subcellularLocation>
        <location evidence="1 7">Cell membrane</location>
        <topology evidence="1 7">Multi-pass membrane protein</topology>
    </subcellularLocation>
</comment>
<dbReference type="CDD" id="cd06261">
    <property type="entry name" value="TM_PBP2"/>
    <property type="match status" value="1"/>
</dbReference>
<keyword evidence="5 7" id="KW-1133">Transmembrane helix</keyword>